<sequence length="462" mass="51040">MKPIRHHMSKILKFTQFSVRDLFVAAAPTIALIAGVCLLAYWLVDPAPPRTVRLATGQENSAYAEFGKKYAAALAKHGVKVTLVPSAGSGENLKRLKAGEVDIAFVQSGSTNEEAAEREGLTSLGSLFVEPLWLFLRETKGKPPITQLTQLRGLKINFGAKGAGSSRLFRQVLELNGVEKGEVEHFSLANTPATVELLEGRIDGLVFTSAPEAPLIQMLLQTPGIKLFNFNQAEAYARKLPFLTHVVLPQGIVDLGRDIPAEDYKLIAPTATLVARDDLHPALVDLFVQAAANIHSGAGWFSQQGQFPSAKYTEIPVDAEAAKYYKSGPPLLQRYMTFWLANFFDRMWVVVVALGALILPLSKVVPPLYVWRIRSRVYRWYGQLRAVEQAVEEASDDTRMQVYEAQLVRLNEIEDLVNQVSIPLSFADGLYGLRSHIQFVRKRIQFLMGESAPAPDDEAVAV</sequence>
<feature type="transmembrane region" description="Helical" evidence="1">
    <location>
        <begin position="21"/>
        <end position="44"/>
    </location>
</feature>
<dbReference type="InterPro" id="IPR011852">
    <property type="entry name" value="TRAP_TAXI"/>
</dbReference>
<keyword evidence="2" id="KW-0675">Receptor</keyword>
<gene>
    <name evidence="2" type="ORF">L1274_005011</name>
</gene>
<evidence type="ECO:0000313" key="3">
    <source>
        <dbReference type="Proteomes" id="UP001162889"/>
    </source>
</evidence>
<dbReference type="SUPFAM" id="SSF53850">
    <property type="entry name" value="Periplasmic binding protein-like II"/>
    <property type="match status" value="1"/>
</dbReference>
<dbReference type="Proteomes" id="UP001162889">
    <property type="component" value="Unassembled WGS sequence"/>
</dbReference>
<keyword evidence="1" id="KW-1133">Transmembrane helix</keyword>
<dbReference type="PANTHER" id="PTHR42941">
    <property type="entry name" value="SLL1037 PROTEIN"/>
    <property type="match status" value="1"/>
</dbReference>
<comment type="caution">
    <text evidence="2">The sequence shown here is derived from an EMBL/GenBank/DDBJ whole genome shotgun (WGS) entry which is preliminary data.</text>
</comment>
<proteinExistence type="predicted"/>
<dbReference type="Gene3D" id="3.40.190.10">
    <property type="entry name" value="Periplasmic binding protein-like II"/>
    <property type="match status" value="2"/>
</dbReference>
<protein>
    <submittedName>
        <fullName evidence="2">TRAP transporter TAXI family solute receptor</fullName>
    </submittedName>
</protein>
<dbReference type="PANTHER" id="PTHR42941:SF1">
    <property type="entry name" value="SLL1037 PROTEIN"/>
    <property type="match status" value="1"/>
</dbReference>
<dbReference type="EMBL" id="JALJZU010000011">
    <property type="protein sequence ID" value="MCP2011262.1"/>
    <property type="molecule type" value="Genomic_DNA"/>
</dbReference>
<name>A0ABT1GQJ3_9BURK</name>
<evidence type="ECO:0000256" key="1">
    <source>
        <dbReference type="SAM" id="Phobius"/>
    </source>
</evidence>
<keyword evidence="1" id="KW-0472">Membrane</keyword>
<evidence type="ECO:0000313" key="2">
    <source>
        <dbReference type="EMBL" id="MCP2011262.1"/>
    </source>
</evidence>
<accession>A0ABT1GQJ3</accession>
<keyword evidence="3" id="KW-1185">Reference proteome</keyword>
<organism evidence="2 3">
    <name type="scientific">Duganella violaceipulchra</name>
    <dbReference type="NCBI Taxonomy" id="2849652"/>
    <lineage>
        <taxon>Bacteria</taxon>
        <taxon>Pseudomonadati</taxon>
        <taxon>Pseudomonadota</taxon>
        <taxon>Betaproteobacteria</taxon>
        <taxon>Burkholderiales</taxon>
        <taxon>Oxalobacteraceae</taxon>
        <taxon>Telluria group</taxon>
        <taxon>Duganella</taxon>
    </lineage>
</organism>
<keyword evidence="1" id="KW-0812">Transmembrane</keyword>
<feature type="transmembrane region" description="Helical" evidence="1">
    <location>
        <begin position="347"/>
        <end position="371"/>
    </location>
</feature>
<dbReference type="Pfam" id="PF16868">
    <property type="entry name" value="NMT1_3"/>
    <property type="match status" value="1"/>
</dbReference>
<reference evidence="2" key="1">
    <citation type="submission" date="2022-03" db="EMBL/GenBank/DDBJ databases">
        <title>Genome Encyclopedia of Bacteria and Archaea VI: Functional Genomics of Type Strains.</title>
        <authorList>
            <person name="Whitman W."/>
        </authorList>
    </citation>
    <scope>NUCLEOTIDE SEQUENCE</scope>
    <source>
        <strain evidence="2">HSC-15S17</strain>
    </source>
</reference>